<reference evidence="2" key="1">
    <citation type="submission" date="2016-06" db="EMBL/GenBank/DDBJ databases">
        <authorList>
            <person name="Berg J.A."/>
            <person name="Smith H.G."/>
            <person name="Hyde J.R."/>
            <person name="Merrill B.D."/>
            <person name="Sharma R."/>
            <person name="Breakwell D.P."/>
            <person name="Hope S."/>
            <person name="Grose J.H."/>
        </authorList>
    </citation>
    <scope>NUCLEOTIDE SEQUENCE [LARGE SCALE GENOMIC DNA]</scope>
</reference>
<proteinExistence type="predicted"/>
<sequence>MSDKAYPVLKNFERVDAWNNDSDIYRHGNVHQQSLKMYRHLGELCEGVQKMKQLDVASAMGKFVVALVGVASFAGVDAEELDELYSYAGRKATPCTPAQAACNLVRSTTSMVNDINQWLSPAGTQMARAIATSSICEVFCLLKQNASLNAIVLDRTIENATNVLCAKKGKMDEFGLFHAEETTIATSRTGFVHRGVGEWIKLAINRDLEGRFAELTSQLQFESNSGEVRLRVEESMNSHLEFSLTKHVRMKPTVKHLLNGLTPAVVVTQEGNRLDVTSNSDLQTLFTELEKVTE</sequence>
<evidence type="ECO:0000313" key="2">
    <source>
        <dbReference type="Proteomes" id="UP000229939"/>
    </source>
</evidence>
<accession>A0A1B2IF49</accession>
<protein>
    <submittedName>
        <fullName evidence="1">Uncharacterized protein</fullName>
    </submittedName>
</protein>
<keyword evidence="2" id="KW-1185">Reference proteome</keyword>
<organism evidence="1 2">
    <name type="scientific">Erwinia phage Machina</name>
    <dbReference type="NCBI Taxonomy" id="1883375"/>
    <lineage>
        <taxon>Viruses</taxon>
        <taxon>Duplodnaviria</taxon>
        <taxon>Heunggongvirae</taxon>
        <taxon>Uroviricota</taxon>
        <taxon>Caudoviricetes</taxon>
        <taxon>Chimalliviridae</taxon>
        <taxon>Machinavirus</taxon>
        <taxon>Machinavirus machina</taxon>
    </lineage>
</organism>
<evidence type="ECO:0000313" key="1">
    <source>
        <dbReference type="EMBL" id="ANZ49879.1"/>
    </source>
</evidence>
<gene>
    <name evidence="1" type="ORF">MACHINA_241</name>
</gene>
<dbReference type="EMBL" id="KX397370">
    <property type="protein sequence ID" value="ANZ49879.1"/>
    <property type="molecule type" value="Genomic_DNA"/>
</dbReference>
<name>A0A1B2IF49_9CAUD</name>
<dbReference type="Proteomes" id="UP000229939">
    <property type="component" value="Segment"/>
</dbReference>